<dbReference type="Gene3D" id="1.10.630.10">
    <property type="entry name" value="Cytochrome P450"/>
    <property type="match status" value="1"/>
</dbReference>
<evidence type="ECO:0000256" key="3">
    <source>
        <dbReference type="ARBA" id="ARBA00022617"/>
    </source>
</evidence>
<gene>
    <name evidence="11" type="ORF">L596_000520</name>
</gene>
<dbReference type="OrthoDB" id="2789670at2759"/>
<dbReference type="FunFam" id="1.10.630.10:FF:000182">
    <property type="entry name" value="Cytochrome P450 3A4"/>
    <property type="match status" value="1"/>
</dbReference>
<keyword evidence="10" id="KW-0472">Membrane</keyword>
<comment type="cofactor">
    <cofactor evidence="1 8">
        <name>heme</name>
        <dbReference type="ChEBI" id="CHEBI:30413"/>
    </cofactor>
</comment>
<dbReference type="PRINTS" id="PR00463">
    <property type="entry name" value="EP450I"/>
</dbReference>
<keyword evidence="10" id="KW-1133">Transmembrane helix</keyword>
<feature type="transmembrane region" description="Helical" evidence="10">
    <location>
        <begin position="31"/>
        <end position="55"/>
    </location>
</feature>
<evidence type="ECO:0008006" key="13">
    <source>
        <dbReference type="Google" id="ProtNLM"/>
    </source>
</evidence>
<dbReference type="GO" id="GO:0020037">
    <property type="term" value="F:heme binding"/>
    <property type="evidence" value="ECO:0007669"/>
    <property type="project" value="InterPro"/>
</dbReference>
<sequence>MSNCESKYSQPHQLYFVVFCNLYKSTSQPAINIHSTMLVFLGIFAALCALVYGYFWNRSQFFAKRGIPGPKPTSVFSGNLLELQDNRSPFNGSFLRWEKEYGKTFGYLEGGQKVVCTSDVDILADVFSRKFECFHSRKPIHPFPFNPDKDPRANVFTARGLRWKRLRGLTQPSFTNGKLRMMQATMKDTTLHLIRMLESLEGKRVNMCKWFLEASTDVIERIAFGKESSGIGKEPNPVSSLIRSFFNPAPFITNPIINFYVGTFEFQDWTIYFHKILIKIIGSPLTILGEQLVKTIQKRRQRGPPAEDDQSRDFIDLFLSSEAADQTEKTQLTQQNQDELTKTHVRVEKKLTDQEIVSMCSVLMLAGVDTTATAMSLLCYHLATHEDVQQTLVQEIDDSIVQEDDINMDNVNNMKYLDWCIKESLRIRPLAAGANSRICMKTCEVGPKNLLIEEGMTVVANVFSIHRDPELWGEDADKFVPERWEPSADRIPKHPFAYQPFGAGPRTCIGQRFALLEMKLIFCQLLKKFTIEKCDKTKCEMSGIIVCAPSDVNVVLKRRSNLDSD</sequence>
<keyword evidence="4 8" id="KW-0479">Metal-binding</keyword>
<comment type="caution">
    <text evidence="11">The sequence shown here is derived from an EMBL/GenBank/DDBJ whole genome shotgun (WGS) entry which is preliminary data.</text>
</comment>
<keyword evidence="3 8" id="KW-0349">Heme</keyword>
<dbReference type="PROSITE" id="PS00086">
    <property type="entry name" value="CYTOCHROME_P450"/>
    <property type="match status" value="1"/>
</dbReference>
<dbReference type="PANTHER" id="PTHR24292:SF54">
    <property type="entry name" value="CYP9F3-RELATED"/>
    <property type="match status" value="1"/>
</dbReference>
<dbReference type="PRINTS" id="PR00385">
    <property type="entry name" value="P450"/>
</dbReference>
<dbReference type="AlphaFoldDB" id="A0A4V6I741"/>
<dbReference type="InterPro" id="IPR002401">
    <property type="entry name" value="Cyt_P450_E_grp-I"/>
</dbReference>
<evidence type="ECO:0000313" key="11">
    <source>
        <dbReference type="EMBL" id="TMS32713.1"/>
    </source>
</evidence>
<evidence type="ECO:0000256" key="7">
    <source>
        <dbReference type="ARBA" id="ARBA00023033"/>
    </source>
</evidence>
<dbReference type="InterPro" id="IPR036396">
    <property type="entry name" value="Cyt_P450_sf"/>
</dbReference>
<dbReference type="EMBL" id="CM016762">
    <property type="protein sequence ID" value="TMS32713.1"/>
    <property type="molecule type" value="Genomic_DNA"/>
</dbReference>
<protein>
    <recommendedName>
        <fullName evidence="13">Cytochrome P450</fullName>
    </recommendedName>
</protein>
<dbReference type="InterPro" id="IPR050476">
    <property type="entry name" value="Insect_CytP450_Detox"/>
</dbReference>
<keyword evidence="7 9" id="KW-0503">Monooxygenase</keyword>
<dbReference type="Proteomes" id="UP000298663">
    <property type="component" value="Chromosome X"/>
</dbReference>
<reference evidence="11 12" key="2">
    <citation type="journal article" date="2019" name="G3 (Bethesda)">
        <title>Hybrid Assembly of the Genome of the Entomopathogenic Nematode Steinernema carpocapsae Identifies the X-Chromosome.</title>
        <authorList>
            <person name="Serra L."/>
            <person name="Macchietto M."/>
            <person name="Macias-Munoz A."/>
            <person name="McGill C.J."/>
            <person name="Rodriguez I.M."/>
            <person name="Rodriguez B."/>
            <person name="Murad R."/>
            <person name="Mortazavi A."/>
        </authorList>
    </citation>
    <scope>NUCLEOTIDE SEQUENCE [LARGE SCALE GENOMIC DNA]</scope>
    <source>
        <strain evidence="11 12">ALL</strain>
    </source>
</reference>
<dbReference type="GO" id="GO:0004497">
    <property type="term" value="F:monooxygenase activity"/>
    <property type="evidence" value="ECO:0007669"/>
    <property type="project" value="UniProtKB-KW"/>
</dbReference>
<dbReference type="EMBL" id="AZBU02000001">
    <property type="protein sequence ID" value="TMS32713.1"/>
    <property type="molecule type" value="Genomic_DNA"/>
</dbReference>
<dbReference type="PANTHER" id="PTHR24292">
    <property type="entry name" value="CYTOCHROME P450"/>
    <property type="match status" value="1"/>
</dbReference>
<dbReference type="InterPro" id="IPR001128">
    <property type="entry name" value="Cyt_P450"/>
</dbReference>
<keyword evidence="10" id="KW-0812">Transmembrane</keyword>
<evidence type="ECO:0000256" key="8">
    <source>
        <dbReference type="PIRSR" id="PIRSR602401-1"/>
    </source>
</evidence>
<keyword evidence="6 8" id="KW-0408">Iron</keyword>
<keyword evidence="5 9" id="KW-0560">Oxidoreductase</keyword>
<evidence type="ECO:0000256" key="10">
    <source>
        <dbReference type="SAM" id="Phobius"/>
    </source>
</evidence>
<keyword evidence="12" id="KW-1185">Reference proteome</keyword>
<organism evidence="11 12">
    <name type="scientific">Steinernema carpocapsae</name>
    <name type="common">Entomopathogenic nematode</name>
    <dbReference type="NCBI Taxonomy" id="34508"/>
    <lineage>
        <taxon>Eukaryota</taxon>
        <taxon>Metazoa</taxon>
        <taxon>Ecdysozoa</taxon>
        <taxon>Nematoda</taxon>
        <taxon>Chromadorea</taxon>
        <taxon>Rhabditida</taxon>
        <taxon>Tylenchina</taxon>
        <taxon>Panagrolaimomorpha</taxon>
        <taxon>Strongyloidoidea</taxon>
        <taxon>Steinernematidae</taxon>
        <taxon>Steinernema</taxon>
    </lineage>
</organism>
<evidence type="ECO:0000256" key="1">
    <source>
        <dbReference type="ARBA" id="ARBA00001971"/>
    </source>
</evidence>
<evidence type="ECO:0000256" key="4">
    <source>
        <dbReference type="ARBA" id="ARBA00022723"/>
    </source>
</evidence>
<proteinExistence type="inferred from homology"/>
<dbReference type="STRING" id="34508.A0A4V6I741"/>
<accession>A0A4V6I741</accession>
<evidence type="ECO:0000256" key="9">
    <source>
        <dbReference type="RuleBase" id="RU000461"/>
    </source>
</evidence>
<evidence type="ECO:0000313" key="12">
    <source>
        <dbReference type="Proteomes" id="UP000298663"/>
    </source>
</evidence>
<dbReference type="GO" id="GO:0016705">
    <property type="term" value="F:oxidoreductase activity, acting on paired donors, with incorporation or reduction of molecular oxygen"/>
    <property type="evidence" value="ECO:0007669"/>
    <property type="project" value="InterPro"/>
</dbReference>
<dbReference type="Pfam" id="PF00067">
    <property type="entry name" value="p450"/>
    <property type="match status" value="1"/>
</dbReference>
<dbReference type="SUPFAM" id="SSF48264">
    <property type="entry name" value="Cytochrome P450"/>
    <property type="match status" value="1"/>
</dbReference>
<evidence type="ECO:0000256" key="5">
    <source>
        <dbReference type="ARBA" id="ARBA00023002"/>
    </source>
</evidence>
<feature type="binding site" description="axial binding residue" evidence="8">
    <location>
        <position position="508"/>
    </location>
    <ligand>
        <name>heme</name>
        <dbReference type="ChEBI" id="CHEBI:30413"/>
    </ligand>
    <ligandPart>
        <name>Fe</name>
        <dbReference type="ChEBI" id="CHEBI:18248"/>
    </ligandPart>
</feature>
<evidence type="ECO:0000256" key="6">
    <source>
        <dbReference type="ARBA" id="ARBA00023004"/>
    </source>
</evidence>
<evidence type="ECO:0000256" key="2">
    <source>
        <dbReference type="ARBA" id="ARBA00010617"/>
    </source>
</evidence>
<reference evidence="11 12" key="1">
    <citation type="journal article" date="2015" name="Genome Biol.">
        <title>Comparative genomics of Steinernema reveals deeply conserved gene regulatory networks.</title>
        <authorList>
            <person name="Dillman A.R."/>
            <person name="Macchietto M."/>
            <person name="Porter C.F."/>
            <person name="Rogers A."/>
            <person name="Williams B."/>
            <person name="Antoshechkin I."/>
            <person name="Lee M.M."/>
            <person name="Goodwin Z."/>
            <person name="Lu X."/>
            <person name="Lewis E.E."/>
            <person name="Goodrich-Blair H."/>
            <person name="Stock S.P."/>
            <person name="Adams B.J."/>
            <person name="Sternberg P.W."/>
            <person name="Mortazavi A."/>
        </authorList>
    </citation>
    <scope>NUCLEOTIDE SEQUENCE [LARGE SCALE GENOMIC DNA]</scope>
    <source>
        <strain evidence="11 12">ALL</strain>
    </source>
</reference>
<name>A0A4V6I741_STECR</name>
<comment type="similarity">
    <text evidence="2 9">Belongs to the cytochrome P450 family.</text>
</comment>
<dbReference type="GO" id="GO:0005506">
    <property type="term" value="F:iron ion binding"/>
    <property type="evidence" value="ECO:0007669"/>
    <property type="project" value="InterPro"/>
</dbReference>
<dbReference type="InterPro" id="IPR017972">
    <property type="entry name" value="Cyt_P450_CS"/>
</dbReference>